<evidence type="ECO:0008006" key="3">
    <source>
        <dbReference type="Google" id="ProtNLM"/>
    </source>
</evidence>
<organism evidence="1 2">
    <name type="scientific">Prunus dulcis</name>
    <name type="common">Almond</name>
    <name type="synonym">Amygdalus dulcis</name>
    <dbReference type="NCBI Taxonomy" id="3755"/>
    <lineage>
        <taxon>Eukaryota</taxon>
        <taxon>Viridiplantae</taxon>
        <taxon>Streptophyta</taxon>
        <taxon>Embryophyta</taxon>
        <taxon>Tracheophyta</taxon>
        <taxon>Spermatophyta</taxon>
        <taxon>Magnoliopsida</taxon>
        <taxon>eudicotyledons</taxon>
        <taxon>Gunneridae</taxon>
        <taxon>Pentapetalae</taxon>
        <taxon>rosids</taxon>
        <taxon>fabids</taxon>
        <taxon>Rosales</taxon>
        <taxon>Rosaceae</taxon>
        <taxon>Amygdaloideae</taxon>
        <taxon>Amygdaleae</taxon>
        <taxon>Prunus</taxon>
    </lineage>
</organism>
<accession>A0AAD4VEG1</accession>
<gene>
    <name evidence="1" type="ORF">L3X38_032080</name>
</gene>
<evidence type="ECO:0000313" key="2">
    <source>
        <dbReference type="Proteomes" id="UP001054821"/>
    </source>
</evidence>
<dbReference type="Proteomes" id="UP001054821">
    <property type="component" value="Chromosome 6"/>
</dbReference>
<dbReference type="AlphaFoldDB" id="A0AAD4VEG1"/>
<name>A0AAD4VEG1_PRUDU</name>
<protein>
    <recommendedName>
        <fullName evidence="3">NB-ARC domain-containing disease resistance protein</fullName>
    </recommendedName>
</protein>
<proteinExistence type="predicted"/>
<comment type="caution">
    <text evidence="1">The sequence shown here is derived from an EMBL/GenBank/DDBJ whole genome shotgun (WGS) entry which is preliminary data.</text>
</comment>
<reference evidence="1 2" key="1">
    <citation type="journal article" date="2022" name="G3 (Bethesda)">
        <title>Whole-genome sequence and methylome profiling of the almond [Prunus dulcis (Mill.) D.A. Webb] cultivar 'Nonpareil'.</title>
        <authorList>
            <person name="D'Amico-Willman K.M."/>
            <person name="Ouma W.Z."/>
            <person name="Meulia T."/>
            <person name="Sideli G.M."/>
            <person name="Gradziel T.M."/>
            <person name="Fresnedo-Ramirez J."/>
        </authorList>
    </citation>
    <scope>NUCLEOTIDE SEQUENCE [LARGE SCALE GENOMIC DNA]</scope>
    <source>
        <strain evidence="1">Clone GOH B32 T37-40</strain>
    </source>
</reference>
<keyword evidence="2" id="KW-1185">Reference proteome</keyword>
<sequence>METIVILVCYNGKWVTSKKMCKYEGGDSKGLIVPRTIKFAELLDRVHQIGNTNNREDNVCIKFSVLVASNEWKHIKIQDDDDVNFFMKYNSEVTPSKLAPLLVSIEDKGLTNDVVHSMHIKTDSSRMGHSSVAIVESNEVTWNNTNVTDVGGEVGTDFMDMIDFSEVEEMHGGDNGTERNEVSVYSAPPNLGCLNTAAQLPIMRLGGESEPTHQHYWSQMGEQNRYNAAGVNDEEAYLDSGFSLSDWNLKITVGQIFSSKKALLTELRLTALRGHFEFKVQFSCKNNIPLPMYLRQYDFCCFGTLQMLTSIDCSCLAKNTLEFMQCAQASPKAGLTRLPDVSRDSKFPNLTPFTLSCGSIKSTTWLVTTTANPNLFAKPFNVPDMLKKKFSQLQSRQ</sequence>
<dbReference type="EMBL" id="JAJFAZ020000006">
    <property type="protein sequence ID" value="KAI5323008.1"/>
    <property type="molecule type" value="Genomic_DNA"/>
</dbReference>
<evidence type="ECO:0000313" key="1">
    <source>
        <dbReference type="EMBL" id="KAI5323008.1"/>
    </source>
</evidence>